<dbReference type="SMART" id="SM00108">
    <property type="entry name" value="B_lectin"/>
    <property type="match status" value="1"/>
</dbReference>
<comment type="catalytic activity">
    <reaction evidence="15 16">
        <text>L-seryl-[protein] + ATP = O-phospho-L-seryl-[protein] + ADP + H(+)</text>
        <dbReference type="Rhea" id="RHEA:17989"/>
        <dbReference type="Rhea" id="RHEA-COMP:9863"/>
        <dbReference type="Rhea" id="RHEA-COMP:11604"/>
        <dbReference type="ChEBI" id="CHEBI:15378"/>
        <dbReference type="ChEBI" id="CHEBI:29999"/>
        <dbReference type="ChEBI" id="CHEBI:30616"/>
        <dbReference type="ChEBI" id="CHEBI:83421"/>
        <dbReference type="ChEBI" id="CHEBI:456216"/>
        <dbReference type="EC" id="2.7.11.1"/>
    </reaction>
</comment>
<dbReference type="InterPro" id="IPR021820">
    <property type="entry name" value="S-locus_recpt_kinase_C"/>
</dbReference>
<dbReference type="InterPro" id="IPR001480">
    <property type="entry name" value="Bulb-type_lectin_dom"/>
</dbReference>
<dbReference type="InterPro" id="IPR001245">
    <property type="entry name" value="Ser-Thr/Tyr_kinase_cat_dom"/>
</dbReference>
<dbReference type="InterPro" id="IPR011009">
    <property type="entry name" value="Kinase-like_dom_sf"/>
</dbReference>
<keyword evidence="8 16" id="KW-0418">Kinase</keyword>
<dbReference type="PANTHER" id="PTHR27002:SF900">
    <property type="entry name" value="S-LOCUS LECTIN KINASE FAMILY PROTEIN"/>
    <property type="match status" value="1"/>
</dbReference>
<evidence type="ECO:0000256" key="8">
    <source>
        <dbReference type="ARBA" id="ARBA00022777"/>
    </source>
</evidence>
<dbReference type="InterPro" id="IPR024171">
    <property type="entry name" value="SRK-like_kinase"/>
</dbReference>
<evidence type="ECO:0000259" key="19">
    <source>
        <dbReference type="PROSITE" id="PS50927"/>
    </source>
</evidence>
<dbReference type="GO" id="GO:0005524">
    <property type="term" value="F:ATP binding"/>
    <property type="evidence" value="ECO:0007669"/>
    <property type="project" value="UniProtKB-KW"/>
</dbReference>
<keyword evidence="11 17" id="KW-0472">Membrane</keyword>
<keyword evidence="5 17" id="KW-0812">Transmembrane</keyword>
<evidence type="ECO:0000256" key="16">
    <source>
        <dbReference type="PIRNR" id="PIRNR000641"/>
    </source>
</evidence>
<dbReference type="EC" id="2.7.11.1" evidence="16"/>
<dbReference type="Gene3D" id="3.50.4.10">
    <property type="entry name" value="Hepatocyte Growth Factor"/>
    <property type="match status" value="1"/>
</dbReference>
<comment type="subcellular location">
    <subcellularLocation>
        <location evidence="1">Cell membrane</location>
        <topology evidence="1">Single-pass type I membrane protein</topology>
    </subcellularLocation>
</comment>
<evidence type="ECO:0000256" key="1">
    <source>
        <dbReference type="ARBA" id="ARBA00004251"/>
    </source>
</evidence>
<dbReference type="Gene3D" id="2.90.10.10">
    <property type="entry name" value="Bulb-type lectin domain"/>
    <property type="match status" value="1"/>
</dbReference>
<comment type="catalytic activity">
    <reaction evidence="14 16">
        <text>L-threonyl-[protein] + ATP = O-phospho-L-threonyl-[protein] + ADP + H(+)</text>
        <dbReference type="Rhea" id="RHEA:46608"/>
        <dbReference type="Rhea" id="RHEA-COMP:11060"/>
        <dbReference type="Rhea" id="RHEA-COMP:11605"/>
        <dbReference type="ChEBI" id="CHEBI:15378"/>
        <dbReference type="ChEBI" id="CHEBI:30013"/>
        <dbReference type="ChEBI" id="CHEBI:30616"/>
        <dbReference type="ChEBI" id="CHEBI:61977"/>
        <dbReference type="ChEBI" id="CHEBI:456216"/>
        <dbReference type="EC" id="2.7.11.1"/>
    </reaction>
</comment>
<evidence type="ECO:0000313" key="22">
    <source>
        <dbReference type="Proteomes" id="UP001359559"/>
    </source>
</evidence>
<dbReference type="PROSITE" id="PS50948">
    <property type="entry name" value="PAN"/>
    <property type="match status" value="1"/>
</dbReference>
<comment type="similarity">
    <text evidence="16">Belongs to the protein kinase superfamily. Ser/Thr protein kinase family.</text>
</comment>
<dbReference type="PIRSF" id="PIRSF000641">
    <property type="entry name" value="SRK"/>
    <property type="match status" value="1"/>
</dbReference>
<evidence type="ECO:0000256" key="6">
    <source>
        <dbReference type="ARBA" id="ARBA00022729"/>
    </source>
</evidence>
<keyword evidence="6" id="KW-0732">Signal</keyword>
<dbReference type="EMBL" id="JAYKXN010000007">
    <property type="protein sequence ID" value="KAK7272473.1"/>
    <property type="molecule type" value="Genomic_DNA"/>
</dbReference>
<evidence type="ECO:0000256" key="2">
    <source>
        <dbReference type="ARBA" id="ARBA00022475"/>
    </source>
</evidence>
<dbReference type="AlphaFoldDB" id="A0AAN9FFU4"/>
<dbReference type="Pfam" id="PF07714">
    <property type="entry name" value="PK_Tyr_Ser-Thr"/>
    <property type="match status" value="1"/>
</dbReference>
<dbReference type="FunFam" id="2.90.10.10:FF:000001">
    <property type="entry name" value="G-type lectin S-receptor-like serine/threonine-protein kinase"/>
    <property type="match status" value="1"/>
</dbReference>
<dbReference type="CDD" id="cd14066">
    <property type="entry name" value="STKc_IRAK"/>
    <property type="match status" value="1"/>
</dbReference>
<feature type="domain" description="Apple" evidence="20">
    <location>
        <begin position="346"/>
        <end position="426"/>
    </location>
</feature>
<dbReference type="InterPro" id="IPR036426">
    <property type="entry name" value="Bulb-type_lectin_dom_sf"/>
</dbReference>
<comment type="caution">
    <text evidence="21">The sequence shown here is derived from an EMBL/GenBank/DDBJ whole genome shotgun (WGS) entry which is preliminary data.</text>
</comment>
<proteinExistence type="inferred from homology"/>
<keyword evidence="13" id="KW-0325">Glycoprotein</keyword>
<evidence type="ECO:0000256" key="17">
    <source>
        <dbReference type="SAM" id="Phobius"/>
    </source>
</evidence>
<dbReference type="FunFam" id="1.10.510.10:FF:000060">
    <property type="entry name" value="G-type lectin S-receptor-like serine/threonine-protein kinase"/>
    <property type="match status" value="1"/>
</dbReference>
<keyword evidence="7 16" id="KW-0547">Nucleotide-binding</keyword>
<gene>
    <name evidence="21" type="ORF">RJT34_29089</name>
</gene>
<keyword evidence="2" id="KW-1003">Cell membrane</keyword>
<dbReference type="Gene3D" id="3.30.200.20">
    <property type="entry name" value="Phosphorylase Kinase, domain 1"/>
    <property type="match status" value="1"/>
</dbReference>
<evidence type="ECO:0000256" key="3">
    <source>
        <dbReference type="ARBA" id="ARBA00022527"/>
    </source>
</evidence>
<dbReference type="PROSITE" id="PS00108">
    <property type="entry name" value="PROTEIN_KINASE_ST"/>
    <property type="match status" value="1"/>
</dbReference>
<dbReference type="PANTHER" id="PTHR27002">
    <property type="entry name" value="RECEPTOR-LIKE SERINE/THREONINE-PROTEIN KINASE SD1-8"/>
    <property type="match status" value="1"/>
</dbReference>
<dbReference type="SUPFAM" id="SSF56112">
    <property type="entry name" value="Protein kinase-like (PK-like)"/>
    <property type="match status" value="1"/>
</dbReference>
<evidence type="ECO:0000256" key="9">
    <source>
        <dbReference type="ARBA" id="ARBA00022840"/>
    </source>
</evidence>
<dbReference type="SMART" id="SM00220">
    <property type="entry name" value="S_TKc"/>
    <property type="match status" value="1"/>
</dbReference>
<evidence type="ECO:0000256" key="4">
    <source>
        <dbReference type="ARBA" id="ARBA00022679"/>
    </source>
</evidence>
<keyword evidence="3 16" id="KW-0723">Serine/threonine-protein kinase</keyword>
<evidence type="ECO:0000313" key="21">
    <source>
        <dbReference type="EMBL" id="KAK7272473.1"/>
    </source>
</evidence>
<evidence type="ECO:0000259" key="18">
    <source>
        <dbReference type="PROSITE" id="PS50011"/>
    </source>
</evidence>
<evidence type="ECO:0000256" key="14">
    <source>
        <dbReference type="ARBA" id="ARBA00047899"/>
    </source>
</evidence>
<evidence type="ECO:0000256" key="7">
    <source>
        <dbReference type="ARBA" id="ARBA00022741"/>
    </source>
</evidence>
<feature type="transmembrane region" description="Helical" evidence="17">
    <location>
        <begin position="440"/>
        <end position="462"/>
    </location>
</feature>
<dbReference type="GO" id="GO:0048544">
    <property type="term" value="P:recognition of pollen"/>
    <property type="evidence" value="ECO:0007669"/>
    <property type="project" value="InterPro"/>
</dbReference>
<evidence type="ECO:0000256" key="12">
    <source>
        <dbReference type="ARBA" id="ARBA00023157"/>
    </source>
</evidence>
<evidence type="ECO:0000256" key="5">
    <source>
        <dbReference type="ARBA" id="ARBA00022692"/>
    </source>
</evidence>
<feature type="domain" description="Protein kinase" evidence="18">
    <location>
        <begin position="504"/>
        <end position="779"/>
    </location>
</feature>
<accession>A0AAN9FFU4</accession>
<keyword evidence="12" id="KW-1015">Disulfide bond</keyword>
<evidence type="ECO:0000256" key="11">
    <source>
        <dbReference type="ARBA" id="ARBA00023136"/>
    </source>
</evidence>
<evidence type="ECO:0000256" key="10">
    <source>
        <dbReference type="ARBA" id="ARBA00022989"/>
    </source>
</evidence>
<keyword evidence="22" id="KW-1185">Reference proteome</keyword>
<evidence type="ECO:0000256" key="13">
    <source>
        <dbReference type="ARBA" id="ARBA00023180"/>
    </source>
</evidence>
<dbReference type="CDD" id="cd01098">
    <property type="entry name" value="PAN_AP_plant"/>
    <property type="match status" value="1"/>
</dbReference>
<dbReference type="Gene3D" id="1.10.510.10">
    <property type="entry name" value="Transferase(Phosphotransferase) domain 1"/>
    <property type="match status" value="1"/>
</dbReference>
<keyword evidence="4 16" id="KW-0808">Transferase</keyword>
<reference evidence="21 22" key="1">
    <citation type="submission" date="2024-01" db="EMBL/GenBank/DDBJ databases">
        <title>The genomes of 5 underutilized Papilionoideae crops provide insights into root nodulation and disease resistance.</title>
        <authorList>
            <person name="Yuan L."/>
        </authorList>
    </citation>
    <scope>NUCLEOTIDE SEQUENCE [LARGE SCALE GENOMIC DNA]</scope>
    <source>
        <strain evidence="21">LY-2023</strain>
        <tissue evidence="21">Leaf</tissue>
    </source>
</reference>
<keyword evidence="10 17" id="KW-1133">Transmembrane helix</keyword>
<dbReference type="Pfam" id="PF00954">
    <property type="entry name" value="S_locus_glycop"/>
    <property type="match status" value="1"/>
</dbReference>
<organism evidence="21 22">
    <name type="scientific">Clitoria ternatea</name>
    <name type="common">Butterfly pea</name>
    <dbReference type="NCBI Taxonomy" id="43366"/>
    <lineage>
        <taxon>Eukaryota</taxon>
        <taxon>Viridiplantae</taxon>
        <taxon>Streptophyta</taxon>
        <taxon>Embryophyta</taxon>
        <taxon>Tracheophyta</taxon>
        <taxon>Spermatophyta</taxon>
        <taxon>Magnoliopsida</taxon>
        <taxon>eudicotyledons</taxon>
        <taxon>Gunneridae</taxon>
        <taxon>Pentapetalae</taxon>
        <taxon>rosids</taxon>
        <taxon>fabids</taxon>
        <taxon>Fabales</taxon>
        <taxon>Fabaceae</taxon>
        <taxon>Papilionoideae</taxon>
        <taxon>50 kb inversion clade</taxon>
        <taxon>NPAAA clade</taxon>
        <taxon>indigoferoid/millettioid clade</taxon>
        <taxon>Phaseoleae</taxon>
        <taxon>Clitoria</taxon>
    </lineage>
</organism>
<dbReference type="SMART" id="SM00473">
    <property type="entry name" value="PAN_AP"/>
    <property type="match status" value="1"/>
</dbReference>
<dbReference type="SUPFAM" id="SSF51110">
    <property type="entry name" value="alpha-D-mannose-specific plant lectins"/>
    <property type="match status" value="1"/>
</dbReference>
<dbReference type="Pfam" id="PF01453">
    <property type="entry name" value="B_lectin"/>
    <property type="match status" value="1"/>
</dbReference>
<dbReference type="InterPro" id="IPR003609">
    <property type="entry name" value="Pan_app"/>
</dbReference>
<dbReference type="PROSITE" id="PS50927">
    <property type="entry name" value="BULB_LECTIN"/>
    <property type="match status" value="1"/>
</dbReference>
<sequence length="822" mass="93074">MQVMEKTSHFKPITLYLLFFISKIMAATDTISHLQSLTENQTLVSKNGNFELGFFTPGNSANRYLGIWYKSIPIKTIVWVANREKTTKDMSLVLHMDTNKNIVLLSHNKSVVLWSVTPPRETHNPVLQLLDSGNLVLKEKHDENPENYLWQSFDHPCDTLLPGMKLGKDLKTGLDRQLTAWRNENDPSPGNLTWGMYVTNYPEPMQWIGSRKYFNSGPWNGVQYSGKPTLKHHPVFEFIYFSNENEVYYMFNLVNKSVKARMVLNETSFVRQHSVWVDAEQRWKVYGSLPRDFCDKYGACGSNGNCDEGKVPSACDCLKGFRPKSPVEWNGMEYSQGCVRDRPLGCQSDGFFKYVGMKVPDTEFSWLNESMTLLECRAKCLSNCSCTAYTNSDIRGAGSGCAIWFGDLNDLRFQPDAGQDLYVRVPASVLETSNVHKVKVGITVGSTIAILCVLLLALYFICRRRRATAKKNVAIVDHYKAEQEEDLELPLFDLSSIASATHNFSIRNKLGEGGFGPVYKGTLENGQQIAVKRLSRGSGQGLKEFKNEIKLIAKLQHRNLVRLHGCCIQDEEKLLIYEYMPNKSLDFFIFDETQKMLLDWPKRFNIICGIARGLLYLHQDSIVRIIHRDLKASNILLDSEMNPKISDFGLARILWGDRNAENTHRVAGTYGYMAPEYAIDGNFSVKSDVFSFGILMLEIISGKKNIGSNQLEESRNLIGYAWDLWTEGRPLEMIGECLKDSCNLSEAVRCIHISLLCLQQHPHDRPTMSSVVMMLSSEIGLSQPKPPAVFVGEHSPHRESSSSYKNDLPSVNELSITVLEAR</sequence>
<dbReference type="FunFam" id="3.30.200.20:FF:000195">
    <property type="entry name" value="G-type lectin S-receptor-like serine/threonine-protein kinase"/>
    <property type="match status" value="1"/>
</dbReference>
<dbReference type="Proteomes" id="UP001359559">
    <property type="component" value="Unassembled WGS sequence"/>
</dbReference>
<evidence type="ECO:0000259" key="20">
    <source>
        <dbReference type="PROSITE" id="PS50948"/>
    </source>
</evidence>
<evidence type="ECO:0000256" key="15">
    <source>
        <dbReference type="ARBA" id="ARBA00048679"/>
    </source>
</evidence>
<feature type="domain" description="Bulb-type lectin" evidence="19">
    <location>
        <begin position="28"/>
        <end position="150"/>
    </location>
</feature>
<dbReference type="InterPro" id="IPR000858">
    <property type="entry name" value="S_locus_glycoprot_dom"/>
</dbReference>
<dbReference type="GO" id="GO:0005886">
    <property type="term" value="C:plasma membrane"/>
    <property type="evidence" value="ECO:0007669"/>
    <property type="project" value="UniProtKB-SubCell"/>
</dbReference>
<dbReference type="InterPro" id="IPR008271">
    <property type="entry name" value="Ser/Thr_kinase_AS"/>
</dbReference>
<name>A0AAN9FFU4_CLITE</name>
<dbReference type="InterPro" id="IPR000719">
    <property type="entry name" value="Prot_kinase_dom"/>
</dbReference>
<dbReference type="PROSITE" id="PS50011">
    <property type="entry name" value="PROTEIN_KINASE_DOM"/>
    <property type="match status" value="1"/>
</dbReference>
<dbReference type="CDD" id="cd00028">
    <property type="entry name" value="B_lectin"/>
    <property type="match status" value="1"/>
</dbReference>
<protein>
    <recommendedName>
        <fullName evidence="16">Receptor-like serine/threonine-protein kinase</fullName>
        <ecNumber evidence="16">2.7.11.1</ecNumber>
    </recommendedName>
</protein>
<dbReference type="Pfam" id="PF11883">
    <property type="entry name" value="DUF3403"/>
    <property type="match status" value="1"/>
</dbReference>
<dbReference type="Pfam" id="PF08276">
    <property type="entry name" value="PAN_2"/>
    <property type="match status" value="1"/>
</dbReference>
<keyword evidence="9 16" id="KW-0067">ATP-binding</keyword>
<dbReference type="GO" id="GO:0004674">
    <property type="term" value="F:protein serine/threonine kinase activity"/>
    <property type="evidence" value="ECO:0007669"/>
    <property type="project" value="UniProtKB-KW"/>
</dbReference>